<evidence type="ECO:0008006" key="3">
    <source>
        <dbReference type="Google" id="ProtNLM"/>
    </source>
</evidence>
<proteinExistence type="predicted"/>
<evidence type="ECO:0000313" key="1">
    <source>
        <dbReference type="EMBL" id="KAH6643431.1"/>
    </source>
</evidence>
<accession>A0A9P8RFC9</accession>
<dbReference type="GeneID" id="70137417"/>
<gene>
    <name evidence="1" type="ORF">BKA67DRAFT_665241</name>
</gene>
<evidence type="ECO:0000313" key="2">
    <source>
        <dbReference type="Proteomes" id="UP000758603"/>
    </source>
</evidence>
<comment type="caution">
    <text evidence="1">The sequence shown here is derived from an EMBL/GenBank/DDBJ whole genome shotgun (WGS) entry which is preliminary data.</text>
</comment>
<sequence>MTGETLYNTIRETVWTYIEAYSFSGPHGKPNIRLLTSLMSPEYQHSWGHNHMIRDMPRLQGVLDGEGFAAHLGSMVPHLESCRAVVHDMIVDAPARKVVVRNSFFMCPRGQGGGGEDGRETVENDVLWIFGMDESGSRIESAMEFLDAAATERIGELIAKAKERQ</sequence>
<keyword evidence="2" id="KW-1185">Reference proteome</keyword>
<dbReference type="Proteomes" id="UP000758603">
    <property type="component" value="Unassembled WGS sequence"/>
</dbReference>
<dbReference type="RefSeq" id="XP_045951361.1">
    <property type="nucleotide sequence ID" value="XM_046108526.1"/>
</dbReference>
<protein>
    <recommendedName>
        <fullName evidence="3">SnoaL-like domain-containing protein</fullName>
    </recommendedName>
</protein>
<reference evidence="1" key="1">
    <citation type="journal article" date="2021" name="Nat. Commun.">
        <title>Genetic determinants of endophytism in the Arabidopsis root mycobiome.</title>
        <authorList>
            <person name="Mesny F."/>
            <person name="Miyauchi S."/>
            <person name="Thiergart T."/>
            <person name="Pickel B."/>
            <person name="Atanasova L."/>
            <person name="Karlsson M."/>
            <person name="Huettel B."/>
            <person name="Barry K.W."/>
            <person name="Haridas S."/>
            <person name="Chen C."/>
            <person name="Bauer D."/>
            <person name="Andreopoulos W."/>
            <person name="Pangilinan J."/>
            <person name="LaButti K."/>
            <person name="Riley R."/>
            <person name="Lipzen A."/>
            <person name="Clum A."/>
            <person name="Drula E."/>
            <person name="Henrissat B."/>
            <person name="Kohler A."/>
            <person name="Grigoriev I.V."/>
            <person name="Martin F.M."/>
            <person name="Hacquard S."/>
        </authorList>
    </citation>
    <scope>NUCLEOTIDE SEQUENCE</scope>
    <source>
        <strain evidence="1">MPI-SDFR-AT-0073</strain>
    </source>
</reference>
<organism evidence="1 2">
    <name type="scientific">Truncatella angustata</name>
    <dbReference type="NCBI Taxonomy" id="152316"/>
    <lineage>
        <taxon>Eukaryota</taxon>
        <taxon>Fungi</taxon>
        <taxon>Dikarya</taxon>
        <taxon>Ascomycota</taxon>
        <taxon>Pezizomycotina</taxon>
        <taxon>Sordariomycetes</taxon>
        <taxon>Xylariomycetidae</taxon>
        <taxon>Amphisphaeriales</taxon>
        <taxon>Sporocadaceae</taxon>
        <taxon>Truncatella</taxon>
    </lineage>
</organism>
<dbReference type="EMBL" id="JAGPXC010000013">
    <property type="protein sequence ID" value="KAH6643431.1"/>
    <property type="molecule type" value="Genomic_DNA"/>
</dbReference>
<name>A0A9P8RFC9_9PEZI</name>
<dbReference type="AlphaFoldDB" id="A0A9P8RFC9"/>
<dbReference type="OrthoDB" id="414540at2759"/>